<comment type="caution">
    <text evidence="2">The sequence shown here is derived from an EMBL/GenBank/DDBJ whole genome shotgun (WGS) entry which is preliminary data.</text>
</comment>
<feature type="region of interest" description="Disordered" evidence="1">
    <location>
        <begin position="1"/>
        <end position="74"/>
    </location>
</feature>
<evidence type="ECO:0000313" key="3">
    <source>
        <dbReference type="Proteomes" id="UP001482620"/>
    </source>
</evidence>
<protein>
    <submittedName>
        <fullName evidence="2">Uncharacterized protein</fullName>
    </submittedName>
</protein>
<name>A0ABV0UNX0_9TELE</name>
<gene>
    <name evidence="2" type="ORF">ILYODFUR_029316</name>
</gene>
<accession>A0ABV0UNX0</accession>
<proteinExistence type="predicted"/>
<sequence>MRHRNVVRRGEADTGRQIQGFGRKRQSGGRNKVDVQRSEAREISNEGRAEQENPGGRNEIEISAQHIKPGQQVE</sequence>
<organism evidence="2 3">
    <name type="scientific">Ilyodon furcidens</name>
    <name type="common">goldbreast splitfin</name>
    <dbReference type="NCBI Taxonomy" id="33524"/>
    <lineage>
        <taxon>Eukaryota</taxon>
        <taxon>Metazoa</taxon>
        <taxon>Chordata</taxon>
        <taxon>Craniata</taxon>
        <taxon>Vertebrata</taxon>
        <taxon>Euteleostomi</taxon>
        <taxon>Actinopterygii</taxon>
        <taxon>Neopterygii</taxon>
        <taxon>Teleostei</taxon>
        <taxon>Neoteleostei</taxon>
        <taxon>Acanthomorphata</taxon>
        <taxon>Ovalentaria</taxon>
        <taxon>Atherinomorphae</taxon>
        <taxon>Cyprinodontiformes</taxon>
        <taxon>Goodeidae</taxon>
        <taxon>Ilyodon</taxon>
    </lineage>
</organism>
<reference evidence="2 3" key="1">
    <citation type="submission" date="2021-06" db="EMBL/GenBank/DDBJ databases">
        <authorList>
            <person name="Palmer J.M."/>
        </authorList>
    </citation>
    <scope>NUCLEOTIDE SEQUENCE [LARGE SCALE GENOMIC DNA]</scope>
    <source>
        <strain evidence="3">if_2019</strain>
        <tissue evidence="2">Muscle</tissue>
    </source>
</reference>
<dbReference type="Proteomes" id="UP001482620">
    <property type="component" value="Unassembled WGS sequence"/>
</dbReference>
<dbReference type="EMBL" id="JAHRIQ010073663">
    <property type="protein sequence ID" value="MEQ2245573.1"/>
    <property type="molecule type" value="Genomic_DNA"/>
</dbReference>
<feature type="compositionally biased region" description="Basic and acidic residues" evidence="1">
    <location>
        <begin position="31"/>
        <end position="51"/>
    </location>
</feature>
<keyword evidence="3" id="KW-1185">Reference proteome</keyword>
<evidence type="ECO:0000313" key="2">
    <source>
        <dbReference type="EMBL" id="MEQ2245573.1"/>
    </source>
</evidence>
<evidence type="ECO:0000256" key="1">
    <source>
        <dbReference type="SAM" id="MobiDB-lite"/>
    </source>
</evidence>